<dbReference type="InterPro" id="IPR040086">
    <property type="entry name" value="MJ0683-like"/>
</dbReference>
<dbReference type="Pfam" id="PF04055">
    <property type="entry name" value="Radical_SAM"/>
    <property type="match status" value="1"/>
</dbReference>
<keyword evidence="1" id="KW-0479">Metal-binding</keyword>
<dbReference type="AlphaFoldDB" id="A0A3D8WUB7"/>
<dbReference type="PANTHER" id="PTHR43432:SF3">
    <property type="entry name" value="SLR0285 PROTEIN"/>
    <property type="match status" value="1"/>
</dbReference>
<keyword evidence="2" id="KW-0408">Iron</keyword>
<dbReference type="SFLD" id="SFLDS00029">
    <property type="entry name" value="Radical_SAM"/>
    <property type="match status" value="1"/>
</dbReference>
<dbReference type="CDD" id="cd01335">
    <property type="entry name" value="Radical_SAM"/>
    <property type="match status" value="1"/>
</dbReference>
<dbReference type="SFLD" id="SFLDG01084">
    <property type="entry name" value="Uncharacterised_Radical_SAM_Su"/>
    <property type="match status" value="1"/>
</dbReference>
<dbReference type="GO" id="GO:0003824">
    <property type="term" value="F:catalytic activity"/>
    <property type="evidence" value="ECO:0007669"/>
    <property type="project" value="InterPro"/>
</dbReference>
<reference evidence="5" key="1">
    <citation type="journal article" date="2018" name="Appl. Environ. Microbiol.">
        <title>Antimicrobial susceptibility testing and tentative epidemiological cut-off values of five Bacillus species relevant for use as animal feed additives or for plant protection.</title>
        <authorList>
            <person name="Agerso Y."/>
            <person name="Stuer-Lauridsen B."/>
            <person name="Bjerre K."/>
            <person name="Jensen M.G."/>
            <person name="Johansen E."/>
            <person name="Bennedsen M."/>
            <person name="Brockmann E."/>
            <person name="Nielsen B."/>
        </authorList>
    </citation>
    <scope>NUCLEOTIDE SEQUENCE [LARGE SCALE GENOMIC DNA]</scope>
    <source>
        <strain evidence="5">CHCC20162</strain>
    </source>
</reference>
<protein>
    <submittedName>
        <fullName evidence="5">Radical SAM protein</fullName>
    </submittedName>
</protein>
<keyword evidence="3" id="KW-0411">Iron-sulfur</keyword>
<evidence type="ECO:0000259" key="4">
    <source>
        <dbReference type="Pfam" id="PF04055"/>
    </source>
</evidence>
<dbReference type="GO" id="GO:0046872">
    <property type="term" value="F:metal ion binding"/>
    <property type="evidence" value="ECO:0007669"/>
    <property type="project" value="UniProtKB-KW"/>
</dbReference>
<dbReference type="PANTHER" id="PTHR43432">
    <property type="entry name" value="SLR0285 PROTEIN"/>
    <property type="match status" value="1"/>
</dbReference>
<proteinExistence type="predicted"/>
<name>A0A3D8WUB7_PRIMG</name>
<evidence type="ECO:0000256" key="3">
    <source>
        <dbReference type="ARBA" id="ARBA00023014"/>
    </source>
</evidence>
<dbReference type="Proteomes" id="UP000256519">
    <property type="component" value="Unassembled WGS sequence"/>
</dbReference>
<comment type="caution">
    <text evidence="5">The sequence shown here is derived from an EMBL/GenBank/DDBJ whole genome shotgun (WGS) entry which is preliminary data.</text>
</comment>
<dbReference type="SUPFAM" id="SSF102114">
    <property type="entry name" value="Radical SAM enzymes"/>
    <property type="match status" value="1"/>
</dbReference>
<evidence type="ECO:0000256" key="1">
    <source>
        <dbReference type="ARBA" id="ARBA00022723"/>
    </source>
</evidence>
<dbReference type="EMBL" id="PQWM01000053">
    <property type="protein sequence ID" value="RDZ07669.1"/>
    <property type="molecule type" value="Genomic_DNA"/>
</dbReference>
<evidence type="ECO:0000256" key="2">
    <source>
        <dbReference type="ARBA" id="ARBA00023004"/>
    </source>
</evidence>
<dbReference type="InterPro" id="IPR007197">
    <property type="entry name" value="rSAM"/>
</dbReference>
<feature type="domain" description="Radical SAM core" evidence="4">
    <location>
        <begin position="28"/>
        <end position="191"/>
    </location>
</feature>
<gene>
    <name evidence="5" type="ORF">C3744_27315</name>
</gene>
<accession>A0A3D8WUB7</accession>
<dbReference type="RefSeq" id="WP_116078297.1">
    <property type="nucleotide sequence ID" value="NZ_CP187639.1"/>
</dbReference>
<organism evidence="5 6">
    <name type="scientific">Priestia megaterium</name>
    <name type="common">Bacillus megaterium</name>
    <dbReference type="NCBI Taxonomy" id="1404"/>
    <lineage>
        <taxon>Bacteria</taxon>
        <taxon>Bacillati</taxon>
        <taxon>Bacillota</taxon>
        <taxon>Bacilli</taxon>
        <taxon>Bacillales</taxon>
        <taxon>Bacillaceae</taxon>
        <taxon>Priestia</taxon>
    </lineage>
</organism>
<dbReference type="InterPro" id="IPR058240">
    <property type="entry name" value="rSAM_sf"/>
</dbReference>
<dbReference type="Gene3D" id="3.80.30.30">
    <property type="match status" value="1"/>
</dbReference>
<evidence type="ECO:0000313" key="5">
    <source>
        <dbReference type="EMBL" id="RDZ07669.1"/>
    </source>
</evidence>
<sequence length="283" mass="32513">MQIDNTMAKKILSETKGVSTVGFTHSLNPYSGCAFGCSYCYVREMPIQKYKDISWGEWINIKLNAVENYSKEINSLRRRNKPINIFMSTATDPYQPIERKVEITRKILTEMIESPPDFLQIQTRSPLVVRDLDILLELQQRCELLVSMTIETDREDVKRLFAPLAPGINLRLKALGNVHAAGIATQASISPLLPFTPDFPKRLQGIVDRIYIDSLNIGDGLKGKRSERLGMPLLFQRNGFSKWYQPDIHLKTNNYFNKFFNERTVFLSSNKEYPLKGKICTRN</sequence>
<evidence type="ECO:0000313" key="6">
    <source>
        <dbReference type="Proteomes" id="UP000256519"/>
    </source>
</evidence>
<dbReference type="GO" id="GO:0051536">
    <property type="term" value="F:iron-sulfur cluster binding"/>
    <property type="evidence" value="ECO:0007669"/>
    <property type="project" value="UniProtKB-KW"/>
</dbReference>